<keyword evidence="2" id="KW-0812">Transmembrane</keyword>
<sequence length="289" mass="30981">MADIDELAGRLDHELPDVRWDEPGAIRARGRGRTRRQSAVLAALSVLVITAGIAWWAPRSSQPTPAAPPSPAPTATPSTGSGPTTAPVVDGSTLFPVSALLGAEDVGTGYQVTNQHGYGPGTYPAWAFGADDCPEYDALKVTAYKSYLWFRHQNLELAGAPSVFTQGARYPKGVAKNVLADVDRVTAACKRWEYAGGEASTDERPTVVTTTYTVVAKNFAGEEARLVRKDVISRDQDGKVVHQGTLMTAIVRVEDLVGVVELEIPEPDLMRSFGQRIADRMCGVADQVC</sequence>
<evidence type="ECO:0000256" key="2">
    <source>
        <dbReference type="SAM" id="Phobius"/>
    </source>
</evidence>
<dbReference type="RefSeq" id="WP_203706724.1">
    <property type="nucleotide sequence ID" value="NZ_BAAALU010000005.1"/>
</dbReference>
<feature type="compositionally biased region" description="Pro residues" evidence="1">
    <location>
        <begin position="65"/>
        <end position="74"/>
    </location>
</feature>
<reference evidence="3 4" key="1">
    <citation type="submission" date="2021-01" db="EMBL/GenBank/DDBJ databases">
        <title>Whole genome shotgun sequence of Asanoa iriomotensis NBRC 100142.</title>
        <authorList>
            <person name="Komaki H."/>
            <person name="Tamura T."/>
        </authorList>
    </citation>
    <scope>NUCLEOTIDE SEQUENCE [LARGE SCALE GENOMIC DNA]</scope>
    <source>
        <strain evidence="3 4">NBRC 100142</strain>
    </source>
</reference>
<evidence type="ECO:0000313" key="3">
    <source>
        <dbReference type="EMBL" id="GIF59901.1"/>
    </source>
</evidence>
<protein>
    <recommendedName>
        <fullName evidence="5">PknH-like protein</fullName>
    </recommendedName>
</protein>
<name>A0ABQ4CAU6_9ACTN</name>
<comment type="caution">
    <text evidence="3">The sequence shown here is derived from an EMBL/GenBank/DDBJ whole genome shotgun (WGS) entry which is preliminary data.</text>
</comment>
<accession>A0ABQ4CAU6</accession>
<gene>
    <name evidence="3" type="ORF">Air01nite_59960</name>
</gene>
<evidence type="ECO:0000313" key="4">
    <source>
        <dbReference type="Proteomes" id="UP000624325"/>
    </source>
</evidence>
<dbReference type="Proteomes" id="UP000624325">
    <property type="component" value="Unassembled WGS sequence"/>
</dbReference>
<feature type="transmembrane region" description="Helical" evidence="2">
    <location>
        <begin position="39"/>
        <end position="57"/>
    </location>
</feature>
<proteinExistence type="predicted"/>
<dbReference type="EMBL" id="BONC01000056">
    <property type="protein sequence ID" value="GIF59901.1"/>
    <property type="molecule type" value="Genomic_DNA"/>
</dbReference>
<evidence type="ECO:0008006" key="5">
    <source>
        <dbReference type="Google" id="ProtNLM"/>
    </source>
</evidence>
<feature type="compositionally biased region" description="Low complexity" evidence="1">
    <location>
        <begin position="75"/>
        <end position="87"/>
    </location>
</feature>
<feature type="region of interest" description="Disordered" evidence="1">
    <location>
        <begin position="59"/>
        <end position="88"/>
    </location>
</feature>
<evidence type="ECO:0000256" key="1">
    <source>
        <dbReference type="SAM" id="MobiDB-lite"/>
    </source>
</evidence>
<organism evidence="3 4">
    <name type="scientific">Asanoa iriomotensis</name>
    <dbReference type="NCBI Taxonomy" id="234613"/>
    <lineage>
        <taxon>Bacteria</taxon>
        <taxon>Bacillati</taxon>
        <taxon>Actinomycetota</taxon>
        <taxon>Actinomycetes</taxon>
        <taxon>Micromonosporales</taxon>
        <taxon>Micromonosporaceae</taxon>
        <taxon>Asanoa</taxon>
    </lineage>
</organism>
<keyword evidence="4" id="KW-1185">Reference proteome</keyword>
<keyword evidence="2" id="KW-0472">Membrane</keyword>
<keyword evidence="2" id="KW-1133">Transmembrane helix</keyword>